<comment type="caution">
    <text evidence="2">The sequence shown here is derived from an EMBL/GenBank/DDBJ whole genome shotgun (WGS) entry which is preliminary data.</text>
</comment>
<accession>A0AAV7ZGL3</accession>
<reference evidence="2" key="1">
    <citation type="submission" date="2022-08" db="EMBL/GenBank/DDBJ databases">
        <title>Novel sulphate-reducing endosymbionts in the free-living metamonad Anaeramoeba.</title>
        <authorList>
            <person name="Jerlstrom-Hultqvist J."/>
            <person name="Cepicka I."/>
            <person name="Gallot-Lavallee L."/>
            <person name="Salas-Leiva D."/>
            <person name="Curtis B.A."/>
            <person name="Zahonova K."/>
            <person name="Pipaliya S."/>
            <person name="Dacks J."/>
            <person name="Roger A.J."/>
        </authorList>
    </citation>
    <scope>NUCLEOTIDE SEQUENCE</scope>
    <source>
        <strain evidence="2">Busselton2</strain>
    </source>
</reference>
<dbReference type="Proteomes" id="UP001146793">
    <property type="component" value="Unassembled WGS sequence"/>
</dbReference>
<proteinExistence type="predicted"/>
<evidence type="ECO:0000313" key="2">
    <source>
        <dbReference type="EMBL" id="KAJ3440299.1"/>
    </source>
</evidence>
<feature type="compositionally biased region" description="Basic and acidic residues" evidence="1">
    <location>
        <begin position="111"/>
        <end position="127"/>
    </location>
</feature>
<gene>
    <name evidence="2" type="ORF">M0812_16356</name>
</gene>
<evidence type="ECO:0000313" key="3">
    <source>
        <dbReference type="Proteomes" id="UP001146793"/>
    </source>
</evidence>
<feature type="region of interest" description="Disordered" evidence="1">
    <location>
        <begin position="64"/>
        <end position="89"/>
    </location>
</feature>
<organism evidence="2 3">
    <name type="scientific">Anaeramoeba flamelloides</name>
    <dbReference type="NCBI Taxonomy" id="1746091"/>
    <lineage>
        <taxon>Eukaryota</taxon>
        <taxon>Metamonada</taxon>
        <taxon>Anaeramoebidae</taxon>
        <taxon>Anaeramoeba</taxon>
    </lineage>
</organism>
<feature type="compositionally biased region" description="Polar residues" evidence="1">
    <location>
        <begin position="138"/>
        <end position="149"/>
    </location>
</feature>
<dbReference type="AlphaFoldDB" id="A0AAV7ZGL3"/>
<protein>
    <submittedName>
        <fullName evidence="2">Synaptonemal complex protein-related</fullName>
    </submittedName>
</protein>
<name>A0AAV7ZGL3_9EUKA</name>
<feature type="region of interest" description="Disordered" evidence="1">
    <location>
        <begin position="212"/>
        <end position="234"/>
    </location>
</feature>
<dbReference type="EMBL" id="JANTQA010000032">
    <property type="protein sequence ID" value="KAJ3440299.1"/>
    <property type="molecule type" value="Genomic_DNA"/>
</dbReference>
<sequence>MSGYQSNKIAFRISKNTSESKYCLLKNNKIISIETVDFDKEINEIQEKREKLDDKKQRLENKMKILKKKKRNIRNQNHGPKKNMTRKEKFQQLKVEISELDKKINEIQEKREKLDDKEQELEKERKNPKNKHRKTKESSTQPKNFEINNEQLNQKQLKIFELEKEIQHFKDKIQTLREKNESLKSFKKNSEEKIDEKEKIIQQLYDQVEKLKQKSRSQDSEIQPNISQRGEPNKNNAIIQKDLVRSFKNSRAIICNKIKRIITKIQEQNSKISERIIDFYNYNMNIFEEKWLSYLNSLNYSDLPKIRQFGFLQQNFLQWYMEIENEYYLKREIKEKYILDFLKKMDIVPIKQIYSEMEKLYGVGYLSKYLDPKSDDIDKSKCWERALKAIETDLTEIVDNYLENHTKKKESLEQIKSFIESQKQNMEKYFIWFELFQKLYDIFWVSFGIRNQSISFEHTKQLFKLQKVKIIQGEFMKFEAKPQKFNPDYHKSLFRKKKFEKNEDVVVCVPLIFSPFNDTIIYKARVIHYQNQF</sequence>
<feature type="compositionally biased region" description="Polar residues" evidence="1">
    <location>
        <begin position="220"/>
        <end position="234"/>
    </location>
</feature>
<feature type="compositionally biased region" description="Basic residues" evidence="1">
    <location>
        <begin position="64"/>
        <end position="84"/>
    </location>
</feature>
<feature type="region of interest" description="Disordered" evidence="1">
    <location>
        <begin position="111"/>
        <end position="149"/>
    </location>
</feature>
<evidence type="ECO:0000256" key="1">
    <source>
        <dbReference type="SAM" id="MobiDB-lite"/>
    </source>
</evidence>